<name>A0ABR3FQV9_9AGAR</name>
<reference evidence="1 2" key="1">
    <citation type="submission" date="2024-02" db="EMBL/GenBank/DDBJ databases">
        <title>A draft genome for the cacao thread blight pathogen Marasmius crinis-equi.</title>
        <authorList>
            <person name="Cohen S.P."/>
            <person name="Baruah I.K."/>
            <person name="Amoako-Attah I."/>
            <person name="Bukari Y."/>
            <person name="Meinhardt L.W."/>
            <person name="Bailey B.A."/>
        </authorList>
    </citation>
    <scope>NUCLEOTIDE SEQUENCE [LARGE SCALE GENOMIC DNA]</scope>
    <source>
        <strain evidence="1 2">GH-76</strain>
    </source>
</reference>
<organism evidence="1 2">
    <name type="scientific">Marasmius crinis-equi</name>
    <dbReference type="NCBI Taxonomy" id="585013"/>
    <lineage>
        <taxon>Eukaryota</taxon>
        <taxon>Fungi</taxon>
        <taxon>Dikarya</taxon>
        <taxon>Basidiomycota</taxon>
        <taxon>Agaricomycotina</taxon>
        <taxon>Agaricomycetes</taxon>
        <taxon>Agaricomycetidae</taxon>
        <taxon>Agaricales</taxon>
        <taxon>Marasmiineae</taxon>
        <taxon>Marasmiaceae</taxon>
        <taxon>Marasmius</taxon>
    </lineage>
</organism>
<dbReference type="EMBL" id="JBAHYK010000134">
    <property type="protein sequence ID" value="KAL0577839.1"/>
    <property type="molecule type" value="Genomic_DNA"/>
</dbReference>
<accession>A0ABR3FQV9</accession>
<sequence>MSRSTLLEELLEPMKIKTITKNKRSGIRRHAAGTRMAVVCTMYYYILQTSSDRVDGGKRAQNPRVERDCKRIWVVEILVPCVIPYIGVNIGISQGNDPSGKIAYATGRKVFGAGPAQQID</sequence>
<protein>
    <submittedName>
        <fullName evidence="1">Uncharacterized protein</fullName>
    </submittedName>
</protein>
<comment type="caution">
    <text evidence="1">The sequence shown here is derived from an EMBL/GenBank/DDBJ whole genome shotgun (WGS) entry which is preliminary data.</text>
</comment>
<dbReference type="Proteomes" id="UP001465976">
    <property type="component" value="Unassembled WGS sequence"/>
</dbReference>
<proteinExistence type="predicted"/>
<evidence type="ECO:0000313" key="1">
    <source>
        <dbReference type="EMBL" id="KAL0577839.1"/>
    </source>
</evidence>
<evidence type="ECO:0000313" key="2">
    <source>
        <dbReference type="Proteomes" id="UP001465976"/>
    </source>
</evidence>
<keyword evidence="2" id="KW-1185">Reference proteome</keyword>
<gene>
    <name evidence="1" type="ORF">V5O48_004137</name>
</gene>